<evidence type="ECO:0000313" key="4">
    <source>
        <dbReference type="EMBL" id="MBN0047399.1"/>
    </source>
</evidence>
<dbReference type="InterPro" id="IPR002053">
    <property type="entry name" value="Glyco_hydro_25"/>
</dbReference>
<dbReference type="EMBL" id="JAFFZS010000025">
    <property type="protein sequence ID" value="MBN0047399.1"/>
    <property type="molecule type" value="Genomic_DNA"/>
</dbReference>
<evidence type="ECO:0000256" key="1">
    <source>
        <dbReference type="ARBA" id="ARBA00010646"/>
    </source>
</evidence>
<name>A0ABS2VWJ9_STRAS</name>
<evidence type="ECO:0000256" key="2">
    <source>
        <dbReference type="ARBA" id="ARBA00022801"/>
    </source>
</evidence>
<dbReference type="Pfam" id="PF01183">
    <property type="entry name" value="Glyco_hydro_25"/>
    <property type="match status" value="1"/>
</dbReference>
<proteinExistence type="inferred from homology"/>
<organism evidence="4 5">
    <name type="scientific">Streptomyces actuosus</name>
    <dbReference type="NCBI Taxonomy" id="1885"/>
    <lineage>
        <taxon>Bacteria</taxon>
        <taxon>Bacillati</taxon>
        <taxon>Actinomycetota</taxon>
        <taxon>Actinomycetes</taxon>
        <taxon>Kitasatosporales</taxon>
        <taxon>Streptomycetaceae</taxon>
        <taxon>Streptomyces</taxon>
    </lineage>
</organism>
<dbReference type="PROSITE" id="PS51904">
    <property type="entry name" value="GLYCOSYL_HYDROL_F25_2"/>
    <property type="match status" value="1"/>
</dbReference>
<dbReference type="PANTHER" id="PTHR34135">
    <property type="entry name" value="LYSOZYME"/>
    <property type="match status" value="1"/>
</dbReference>
<evidence type="ECO:0008006" key="6">
    <source>
        <dbReference type="Google" id="ProtNLM"/>
    </source>
</evidence>
<comment type="caution">
    <text evidence="4">The sequence shown here is derived from an EMBL/GenBank/DDBJ whole genome shotgun (WGS) entry which is preliminary data.</text>
</comment>
<keyword evidence="2" id="KW-0378">Hydrolase</keyword>
<dbReference type="InterPro" id="IPR017853">
    <property type="entry name" value="GH"/>
</dbReference>
<accession>A0ABS2VWJ9</accession>
<keyword evidence="5" id="KW-1185">Reference proteome</keyword>
<evidence type="ECO:0000256" key="3">
    <source>
        <dbReference type="ARBA" id="ARBA00023295"/>
    </source>
</evidence>
<dbReference type="Gene3D" id="3.20.20.80">
    <property type="entry name" value="Glycosidases"/>
    <property type="match status" value="1"/>
</dbReference>
<dbReference type="PANTHER" id="PTHR34135:SF2">
    <property type="entry name" value="LYSOZYME"/>
    <property type="match status" value="1"/>
</dbReference>
<evidence type="ECO:0000313" key="5">
    <source>
        <dbReference type="Proteomes" id="UP000788262"/>
    </source>
</evidence>
<protein>
    <recommendedName>
        <fullName evidence="6">Lysozyme</fullName>
    </recommendedName>
</protein>
<comment type="similarity">
    <text evidence="1">Belongs to the glycosyl hydrolase 25 family.</text>
</comment>
<dbReference type="SMART" id="SM00641">
    <property type="entry name" value="Glyco_25"/>
    <property type="match status" value="1"/>
</dbReference>
<gene>
    <name evidence="4" type="ORF">JS756_25500</name>
</gene>
<keyword evidence="3" id="KW-0326">Glycosidase</keyword>
<sequence>MGGGVPDPDGRDGTPAYGYVAQTEGVDASGHQGSVAWSARWTSGVKWAYVKATEGTYSTNPYVAQQHNGSYGIGMIRGSYHFATPDTTGGATQADCFLDHGGDWPRDGRTLPGTLDIEWNPYGAACYGTSQSGMAGWIRDVLNQGKARTGRDAVIYTATDWWKPREAVRRAPHRPREIATRVSSAVLPRSSLARMRRR</sequence>
<dbReference type="InterPro" id="IPR018077">
    <property type="entry name" value="Glyco_hydro_fam25_subgr"/>
</dbReference>
<reference evidence="4 5" key="1">
    <citation type="submission" date="2021-02" db="EMBL/GenBank/DDBJ databases">
        <title>Whole genome sequencing of Streptomyces actuosus VRA1.</title>
        <authorList>
            <person name="Sen G."/>
            <person name="Sen A."/>
        </authorList>
    </citation>
    <scope>NUCLEOTIDE SEQUENCE [LARGE SCALE GENOMIC DNA]</scope>
    <source>
        <strain evidence="4 5">VRA1</strain>
    </source>
</reference>
<dbReference type="SUPFAM" id="SSF51445">
    <property type="entry name" value="(Trans)glycosidases"/>
    <property type="match status" value="1"/>
</dbReference>
<dbReference type="Proteomes" id="UP000788262">
    <property type="component" value="Unassembled WGS sequence"/>
</dbReference>